<dbReference type="eggNOG" id="ENOG502QU4U">
    <property type="taxonomic scope" value="Eukaryota"/>
</dbReference>
<dbReference type="RefSeq" id="XP_009258600.1">
    <property type="nucleotide sequence ID" value="XM_009260325.1"/>
</dbReference>
<dbReference type="GO" id="GO:0000324">
    <property type="term" value="C:fungal-type vacuole"/>
    <property type="evidence" value="ECO:0007669"/>
    <property type="project" value="TreeGrafter"/>
</dbReference>
<evidence type="ECO:0000256" key="5">
    <source>
        <dbReference type="SAM" id="MobiDB-lite"/>
    </source>
</evidence>
<evidence type="ECO:0000313" key="8">
    <source>
        <dbReference type="Proteomes" id="UP000007978"/>
    </source>
</evidence>
<dbReference type="Proteomes" id="UP000007978">
    <property type="component" value="Chromosome 3"/>
</dbReference>
<gene>
    <name evidence="7" type="ORF">FPSE_07207</name>
</gene>
<comment type="subcellular location">
    <subcellularLocation>
        <location evidence="1">Membrane</location>
        <topology evidence="1">Multi-pass membrane protein</topology>
    </subcellularLocation>
</comment>
<evidence type="ECO:0000256" key="6">
    <source>
        <dbReference type="SAM" id="Phobius"/>
    </source>
</evidence>
<keyword evidence="2 6" id="KW-0812">Transmembrane</keyword>
<evidence type="ECO:0000313" key="7">
    <source>
        <dbReference type="EMBL" id="EKJ72570.1"/>
    </source>
</evidence>
<dbReference type="EMBL" id="AFNW01000191">
    <property type="protein sequence ID" value="EKJ72570.1"/>
    <property type="molecule type" value="Genomic_DNA"/>
</dbReference>
<evidence type="ECO:0000256" key="2">
    <source>
        <dbReference type="ARBA" id="ARBA00022692"/>
    </source>
</evidence>
<dbReference type="InterPro" id="IPR007568">
    <property type="entry name" value="RTA1"/>
</dbReference>
<dbReference type="Pfam" id="PF04479">
    <property type="entry name" value="RTA1"/>
    <property type="match status" value="2"/>
</dbReference>
<feature type="region of interest" description="Disordered" evidence="5">
    <location>
        <begin position="323"/>
        <end position="347"/>
    </location>
</feature>
<evidence type="ECO:0000256" key="3">
    <source>
        <dbReference type="ARBA" id="ARBA00022989"/>
    </source>
</evidence>
<name>K3VZK7_FUSPC</name>
<feature type="compositionally biased region" description="Basic and acidic residues" evidence="5">
    <location>
        <begin position="336"/>
        <end position="347"/>
    </location>
</feature>
<evidence type="ECO:0000256" key="4">
    <source>
        <dbReference type="ARBA" id="ARBA00023136"/>
    </source>
</evidence>
<feature type="transmembrane region" description="Helical" evidence="6">
    <location>
        <begin position="39"/>
        <end position="58"/>
    </location>
</feature>
<dbReference type="KEGG" id="fpu:FPSE_07207"/>
<feature type="transmembrane region" description="Helical" evidence="6">
    <location>
        <begin position="225"/>
        <end position="246"/>
    </location>
</feature>
<keyword evidence="8" id="KW-1185">Reference proteome</keyword>
<evidence type="ECO:0000256" key="1">
    <source>
        <dbReference type="ARBA" id="ARBA00004141"/>
    </source>
</evidence>
<feature type="transmembrane region" description="Helical" evidence="6">
    <location>
        <begin position="138"/>
        <end position="161"/>
    </location>
</feature>
<keyword evidence="3 6" id="KW-1133">Transmembrane helix</keyword>
<dbReference type="AlphaFoldDB" id="K3VZK7"/>
<dbReference type="PANTHER" id="PTHR31465:SF8">
    <property type="entry name" value="DOMAIN PROTEIN, PUTATIVE (AFU_ORTHOLOGUE AFUA_6G14140)-RELATED"/>
    <property type="match status" value="1"/>
</dbReference>
<sequence>MYELYARRPATFDQCKDITDICPVEATVLGYVPNKGSSYFFTICFAVLFLSAVGIGVWKRTWTYAATLGAGLLLETVGYIGRLQMNPNPWKSSAFQTQICCIIIAPTFICAAIYLTLKHVALALNPALSRFHPRWYPRVFLPADLSCLIIQAIGGGIAAAAKRDQPDLATNGNRTIIAGVVLQVVVLLAFGTMGTDYYLRVKKYMHGSDVAPESLRVWRDKKFRLFGFAVTVAYFAILTRCIYRLVPSFFKLRCSGIPMFLTSADARKCRIAEMAGGWGNHIMQDEPSFLVLDSTLVLVTGFCLTAFHPGIFFPQMAANMRRSKTTEGETPAESSSEERKVEHSRNA</sequence>
<keyword evidence="4 6" id="KW-0472">Membrane</keyword>
<comment type="caution">
    <text evidence="7">The sequence shown here is derived from an EMBL/GenBank/DDBJ whole genome shotgun (WGS) entry which is preliminary data.</text>
</comment>
<feature type="transmembrane region" description="Helical" evidence="6">
    <location>
        <begin position="95"/>
        <end position="117"/>
    </location>
</feature>
<feature type="transmembrane region" description="Helical" evidence="6">
    <location>
        <begin position="289"/>
        <end position="313"/>
    </location>
</feature>
<organism evidence="7 8">
    <name type="scientific">Fusarium pseudograminearum (strain CS3096)</name>
    <name type="common">Wheat and barley crown-rot fungus</name>
    <dbReference type="NCBI Taxonomy" id="1028729"/>
    <lineage>
        <taxon>Eukaryota</taxon>
        <taxon>Fungi</taxon>
        <taxon>Dikarya</taxon>
        <taxon>Ascomycota</taxon>
        <taxon>Pezizomycotina</taxon>
        <taxon>Sordariomycetes</taxon>
        <taxon>Hypocreomycetidae</taxon>
        <taxon>Hypocreales</taxon>
        <taxon>Nectriaceae</taxon>
        <taxon>Fusarium</taxon>
    </lineage>
</organism>
<dbReference type="OrthoDB" id="3358017at2759"/>
<feature type="transmembrane region" description="Helical" evidence="6">
    <location>
        <begin position="176"/>
        <end position="199"/>
    </location>
</feature>
<protein>
    <recommendedName>
        <fullName evidence="9">RTA1</fullName>
    </recommendedName>
</protein>
<evidence type="ECO:0008006" key="9">
    <source>
        <dbReference type="Google" id="ProtNLM"/>
    </source>
</evidence>
<accession>K3VZK7</accession>
<dbReference type="GeneID" id="20365825"/>
<dbReference type="PANTHER" id="PTHR31465">
    <property type="entry name" value="PROTEIN RTA1-RELATED"/>
    <property type="match status" value="1"/>
</dbReference>
<proteinExistence type="predicted"/>
<dbReference type="HOGENOM" id="CLU_033465_6_1_1"/>
<reference evidence="7 8" key="1">
    <citation type="journal article" date="2012" name="PLoS Pathog.">
        <title>Comparative pathogenomics reveals horizontally acquired novel virulence genes in fungi infecting cereal hosts.</title>
        <authorList>
            <person name="Gardiner D.M."/>
            <person name="McDonald M.C."/>
            <person name="Covarelli L."/>
            <person name="Solomon P.S."/>
            <person name="Rusu A.G."/>
            <person name="Marshall M."/>
            <person name="Kazan K."/>
            <person name="Chakraborty S."/>
            <person name="McDonald B.A."/>
            <person name="Manners J.M."/>
        </authorList>
    </citation>
    <scope>NUCLEOTIDE SEQUENCE [LARGE SCALE GENOMIC DNA]</scope>
    <source>
        <strain evidence="7 8">CS3096</strain>
    </source>
</reference>
<dbReference type="GO" id="GO:0005886">
    <property type="term" value="C:plasma membrane"/>
    <property type="evidence" value="ECO:0007669"/>
    <property type="project" value="TreeGrafter"/>
</dbReference>
<feature type="transmembrane region" description="Helical" evidence="6">
    <location>
        <begin position="65"/>
        <end position="83"/>
    </location>
</feature>